<dbReference type="KEGG" id="pkb:B4V02_10425"/>
<reference evidence="8 9" key="1">
    <citation type="submission" date="2017-03" db="EMBL/GenBank/DDBJ databases">
        <title>Complete genome sequence of Paenibacillus Kribbensis producing bioflocculants.</title>
        <authorList>
            <person name="Lee H.-G."/>
            <person name="Oh H.-M."/>
        </authorList>
    </citation>
    <scope>NUCLEOTIDE SEQUENCE [LARGE SCALE GENOMIC DNA]</scope>
    <source>
        <strain evidence="8 9">AM49</strain>
    </source>
</reference>
<dbReference type="GO" id="GO:0009055">
    <property type="term" value="F:electron transfer activity"/>
    <property type="evidence" value="ECO:0007669"/>
    <property type="project" value="TreeGrafter"/>
</dbReference>
<evidence type="ECO:0000313" key="9">
    <source>
        <dbReference type="Proteomes" id="UP000214666"/>
    </source>
</evidence>
<evidence type="ECO:0000256" key="3">
    <source>
        <dbReference type="ARBA" id="ARBA00022723"/>
    </source>
</evidence>
<feature type="domain" description="2Fe-2S ferredoxin-type" evidence="7">
    <location>
        <begin position="1"/>
        <end position="97"/>
    </location>
</feature>
<evidence type="ECO:0000313" key="8">
    <source>
        <dbReference type="EMBL" id="ASR47071.1"/>
    </source>
</evidence>
<dbReference type="InterPro" id="IPR001041">
    <property type="entry name" value="2Fe-2S_ferredoxin-type"/>
</dbReference>
<dbReference type="STRING" id="172713.GCA_001705305_04080"/>
<dbReference type="RefSeq" id="WP_094154714.1">
    <property type="nucleotide sequence ID" value="NZ_CP020028.1"/>
</dbReference>
<keyword evidence="3" id="KW-0479">Metal-binding</keyword>
<gene>
    <name evidence="8" type="ORF">B4V02_10425</name>
</gene>
<dbReference type="InterPro" id="IPR012675">
    <property type="entry name" value="Beta-grasp_dom_sf"/>
</dbReference>
<keyword evidence="9" id="KW-1185">Reference proteome</keyword>
<dbReference type="Pfam" id="PF00111">
    <property type="entry name" value="Fer2"/>
    <property type="match status" value="1"/>
</dbReference>
<dbReference type="SUPFAM" id="SSF54292">
    <property type="entry name" value="2Fe-2S ferredoxin-like"/>
    <property type="match status" value="1"/>
</dbReference>
<dbReference type="PANTHER" id="PTHR23426:SF65">
    <property type="entry name" value="FERREDOXIN-2, MITOCHONDRIAL"/>
    <property type="match status" value="1"/>
</dbReference>
<dbReference type="GO" id="GO:0051537">
    <property type="term" value="F:2 iron, 2 sulfur cluster binding"/>
    <property type="evidence" value="ECO:0007669"/>
    <property type="project" value="UniProtKB-KW"/>
</dbReference>
<keyword evidence="2" id="KW-0001">2Fe-2S</keyword>
<dbReference type="Proteomes" id="UP000214666">
    <property type="component" value="Chromosome"/>
</dbReference>
<evidence type="ECO:0000256" key="4">
    <source>
        <dbReference type="ARBA" id="ARBA00023004"/>
    </source>
</evidence>
<proteinExistence type="inferred from homology"/>
<evidence type="ECO:0000256" key="6">
    <source>
        <dbReference type="ARBA" id="ARBA00034078"/>
    </source>
</evidence>
<dbReference type="AlphaFoldDB" id="A0A222WMV2"/>
<keyword evidence="5" id="KW-0411">Iron-sulfur</keyword>
<dbReference type="PANTHER" id="PTHR23426">
    <property type="entry name" value="FERREDOXIN/ADRENODOXIN"/>
    <property type="match status" value="1"/>
</dbReference>
<comment type="similarity">
    <text evidence="1">Belongs to the adrenodoxin/putidaredoxin family.</text>
</comment>
<accession>A0A222WMV2</accession>
<evidence type="ECO:0000256" key="2">
    <source>
        <dbReference type="ARBA" id="ARBA00022714"/>
    </source>
</evidence>
<protein>
    <submittedName>
        <fullName evidence="8">Ferredoxin</fullName>
    </submittedName>
</protein>
<dbReference type="EMBL" id="CP020028">
    <property type="protein sequence ID" value="ASR47071.1"/>
    <property type="molecule type" value="Genomic_DNA"/>
</dbReference>
<evidence type="ECO:0000259" key="7">
    <source>
        <dbReference type="PROSITE" id="PS51085"/>
    </source>
</evidence>
<dbReference type="OrthoDB" id="9810588at2"/>
<keyword evidence="4" id="KW-0408">Iron</keyword>
<dbReference type="PROSITE" id="PS51085">
    <property type="entry name" value="2FE2S_FER_2"/>
    <property type="match status" value="1"/>
</dbReference>
<dbReference type="GO" id="GO:0046872">
    <property type="term" value="F:metal ion binding"/>
    <property type="evidence" value="ECO:0007669"/>
    <property type="project" value="UniProtKB-KW"/>
</dbReference>
<sequence length="116" mass="12928">MNVKITFKPSGRRVRVGQGTTLLQAARKAGVYIPTRCDGKAACLMCKVYISPEWAAFAGRPNDAEQRKLGPLLEEGIRLSCQARAQGDVEATIPEDRLKAAIRRQLERQAMDDELW</sequence>
<evidence type="ECO:0000256" key="5">
    <source>
        <dbReference type="ARBA" id="ARBA00023014"/>
    </source>
</evidence>
<organism evidence="8 9">
    <name type="scientific">Paenibacillus kribbensis</name>
    <dbReference type="NCBI Taxonomy" id="172713"/>
    <lineage>
        <taxon>Bacteria</taxon>
        <taxon>Bacillati</taxon>
        <taxon>Bacillota</taxon>
        <taxon>Bacilli</taxon>
        <taxon>Bacillales</taxon>
        <taxon>Paenibacillaceae</taxon>
        <taxon>Paenibacillus</taxon>
    </lineage>
</organism>
<evidence type="ECO:0000256" key="1">
    <source>
        <dbReference type="ARBA" id="ARBA00010914"/>
    </source>
</evidence>
<comment type="cofactor">
    <cofactor evidence="6">
        <name>[2Fe-2S] cluster</name>
        <dbReference type="ChEBI" id="CHEBI:190135"/>
    </cofactor>
</comment>
<dbReference type="InterPro" id="IPR001055">
    <property type="entry name" value="Adrenodoxin-like"/>
</dbReference>
<name>A0A222WMV2_9BACL</name>
<dbReference type="GO" id="GO:0140647">
    <property type="term" value="P:P450-containing electron transport chain"/>
    <property type="evidence" value="ECO:0007669"/>
    <property type="project" value="InterPro"/>
</dbReference>
<dbReference type="Gene3D" id="3.10.20.30">
    <property type="match status" value="1"/>
</dbReference>
<dbReference type="CDD" id="cd00207">
    <property type="entry name" value="fer2"/>
    <property type="match status" value="1"/>
</dbReference>
<dbReference type="InterPro" id="IPR036010">
    <property type="entry name" value="2Fe-2S_ferredoxin-like_sf"/>
</dbReference>